<dbReference type="Pfam" id="PF03860">
    <property type="entry name" value="Csp"/>
    <property type="match status" value="1"/>
</dbReference>
<keyword evidence="3" id="KW-1185">Reference proteome</keyword>
<dbReference type="Proteomes" id="UP000644147">
    <property type="component" value="Unassembled WGS sequence"/>
</dbReference>
<reference evidence="2 3" key="1">
    <citation type="submission" date="2020-12" db="EMBL/GenBank/DDBJ databases">
        <title>Bacterial novel species Adhaeribacter sp. BT258 isolated from soil.</title>
        <authorList>
            <person name="Jung H.-Y."/>
        </authorList>
    </citation>
    <scope>NUCLEOTIDE SEQUENCE [LARGE SCALE GENOMIC DNA]</scope>
    <source>
        <strain evidence="2 3">BT258</strain>
    </source>
</reference>
<evidence type="ECO:0000313" key="3">
    <source>
        <dbReference type="Proteomes" id="UP000644147"/>
    </source>
</evidence>
<dbReference type="InterPro" id="IPR005560">
    <property type="entry name" value="Csp_YhjQ"/>
</dbReference>
<evidence type="ECO:0000313" key="2">
    <source>
        <dbReference type="EMBL" id="MBK0401861.1"/>
    </source>
</evidence>
<dbReference type="InterPro" id="IPR017896">
    <property type="entry name" value="4Fe4S_Fe-S-bd"/>
</dbReference>
<accession>A0ABS1BXI8</accession>
<protein>
    <submittedName>
        <fullName evidence="2">Four-helix bundle copper-binding protein</fullName>
    </submittedName>
</protein>
<name>A0ABS1BXI8_9BACT</name>
<dbReference type="EMBL" id="JAEHFX010000001">
    <property type="protein sequence ID" value="MBK0401861.1"/>
    <property type="molecule type" value="Genomic_DNA"/>
</dbReference>
<sequence length="108" mass="11537">MHNSKYQNVIQALDACAAACNHCAAACLNEEDVKMMKRCIMLDMDCAAICKETAAALARGSEMATIFLQTCAAICDACGEECGKHEHDHCKACAEACRRCAEACRSAA</sequence>
<dbReference type="PANTHER" id="PTHR37310">
    <property type="entry name" value="CYTOPLASMIC PROTEIN-RELATED"/>
    <property type="match status" value="1"/>
</dbReference>
<dbReference type="PROSITE" id="PS51379">
    <property type="entry name" value="4FE4S_FER_2"/>
    <property type="match status" value="1"/>
</dbReference>
<dbReference type="Gene3D" id="1.20.1270.360">
    <property type="match status" value="1"/>
</dbReference>
<dbReference type="RefSeq" id="WP_200504464.1">
    <property type="nucleotide sequence ID" value="NZ_JAEHFX010000001.1"/>
</dbReference>
<dbReference type="PANTHER" id="PTHR37310:SF1">
    <property type="entry name" value="CYTOPLASMIC PROTEIN"/>
    <property type="match status" value="1"/>
</dbReference>
<dbReference type="CDD" id="cd08026">
    <property type="entry name" value="DUF326"/>
    <property type="match status" value="1"/>
</dbReference>
<dbReference type="InterPro" id="IPR044543">
    <property type="entry name" value="YHJQ-like"/>
</dbReference>
<organism evidence="2 3">
    <name type="scientific">Adhaeribacter terrigena</name>
    <dbReference type="NCBI Taxonomy" id="2793070"/>
    <lineage>
        <taxon>Bacteria</taxon>
        <taxon>Pseudomonadati</taxon>
        <taxon>Bacteroidota</taxon>
        <taxon>Cytophagia</taxon>
        <taxon>Cytophagales</taxon>
        <taxon>Hymenobacteraceae</taxon>
        <taxon>Adhaeribacter</taxon>
    </lineage>
</organism>
<comment type="caution">
    <text evidence="2">The sequence shown here is derived from an EMBL/GenBank/DDBJ whole genome shotgun (WGS) entry which is preliminary data.</text>
</comment>
<proteinExistence type="predicted"/>
<evidence type="ECO:0000259" key="1">
    <source>
        <dbReference type="PROSITE" id="PS51379"/>
    </source>
</evidence>
<gene>
    <name evidence="2" type="ORF">I5M27_02625</name>
</gene>
<feature type="domain" description="4Fe-4S ferredoxin-type" evidence="1">
    <location>
        <begin position="83"/>
        <end position="108"/>
    </location>
</feature>